<name>A0A8H7S3W1_9FUNG</name>
<evidence type="ECO:0000313" key="2">
    <source>
        <dbReference type="EMBL" id="KAG2222259.1"/>
    </source>
</evidence>
<dbReference type="AlphaFoldDB" id="A0A8H7S3W1"/>
<feature type="compositionally biased region" description="Basic residues" evidence="1">
    <location>
        <begin position="254"/>
        <end position="264"/>
    </location>
</feature>
<protein>
    <submittedName>
        <fullName evidence="2">Uncharacterized protein</fullName>
    </submittedName>
</protein>
<comment type="caution">
    <text evidence="2">The sequence shown here is derived from an EMBL/GenBank/DDBJ whole genome shotgun (WGS) entry which is preliminary data.</text>
</comment>
<feature type="compositionally biased region" description="Low complexity" evidence="1">
    <location>
        <begin position="224"/>
        <end position="233"/>
    </location>
</feature>
<accession>A0A8H7S3W1</accession>
<evidence type="ECO:0000256" key="1">
    <source>
        <dbReference type="SAM" id="MobiDB-lite"/>
    </source>
</evidence>
<dbReference type="OrthoDB" id="10522713at2759"/>
<gene>
    <name evidence="2" type="ORF">INT45_010672</name>
</gene>
<feature type="region of interest" description="Disordered" evidence="1">
    <location>
        <begin position="219"/>
        <end position="264"/>
    </location>
</feature>
<dbReference type="EMBL" id="JAEPRB010000088">
    <property type="protein sequence ID" value="KAG2222259.1"/>
    <property type="molecule type" value="Genomic_DNA"/>
</dbReference>
<evidence type="ECO:0000313" key="3">
    <source>
        <dbReference type="Proteomes" id="UP000646827"/>
    </source>
</evidence>
<feature type="compositionally biased region" description="Polar residues" evidence="1">
    <location>
        <begin position="122"/>
        <end position="140"/>
    </location>
</feature>
<reference evidence="2 3" key="1">
    <citation type="submission" date="2020-12" db="EMBL/GenBank/DDBJ databases">
        <title>Metabolic potential, ecology and presence of endohyphal bacteria is reflected in genomic diversity of Mucoromycotina.</title>
        <authorList>
            <person name="Muszewska A."/>
            <person name="Okrasinska A."/>
            <person name="Steczkiewicz K."/>
            <person name="Drgas O."/>
            <person name="Orlowska M."/>
            <person name="Perlinska-Lenart U."/>
            <person name="Aleksandrzak-Piekarczyk T."/>
            <person name="Szatraj K."/>
            <person name="Zielenkiewicz U."/>
            <person name="Pilsyk S."/>
            <person name="Malc E."/>
            <person name="Mieczkowski P."/>
            <person name="Kruszewska J.S."/>
            <person name="Biernat P."/>
            <person name="Pawlowska J."/>
        </authorList>
    </citation>
    <scope>NUCLEOTIDE SEQUENCE [LARGE SCALE GENOMIC DNA]</scope>
    <source>
        <strain evidence="2 3">CBS 142.35</strain>
    </source>
</reference>
<feature type="region of interest" description="Disordered" evidence="1">
    <location>
        <begin position="122"/>
        <end position="141"/>
    </location>
</feature>
<dbReference type="Proteomes" id="UP000646827">
    <property type="component" value="Unassembled WGS sequence"/>
</dbReference>
<organism evidence="2 3">
    <name type="scientific">Circinella minor</name>
    <dbReference type="NCBI Taxonomy" id="1195481"/>
    <lineage>
        <taxon>Eukaryota</taxon>
        <taxon>Fungi</taxon>
        <taxon>Fungi incertae sedis</taxon>
        <taxon>Mucoromycota</taxon>
        <taxon>Mucoromycotina</taxon>
        <taxon>Mucoromycetes</taxon>
        <taxon>Mucorales</taxon>
        <taxon>Lichtheimiaceae</taxon>
        <taxon>Circinella</taxon>
    </lineage>
</organism>
<keyword evidence="3" id="KW-1185">Reference proteome</keyword>
<proteinExistence type="predicted"/>
<sequence>MSLFFPEELGTRTIQSDATMVETNHCSGTNPMSPISTIQQQKETSVNSTSNVLNTHCFNTTNATELLSQESNYGWDQQYEPQILSDFCLPMSHDYSDINNTHNSNINNSPVWAQEQSIDLPASNNKSLSSGPHQQPLSVSEDNHFGEKYDLTSFTTETLNHEWALYSNSSASRNNTNGNSSHQQQQLTIDTSLLSTETSNEWKLLQPHDWRQKIENHNNNQRFSSSSSSSSSSHHNHGLQEKTVVTHRRQEQHYHHHHHHQRDV</sequence>